<reference evidence="3" key="1">
    <citation type="submission" date="2016-10" db="EMBL/GenBank/DDBJ databases">
        <authorList>
            <person name="Varghese N."/>
            <person name="Submissions S."/>
        </authorList>
    </citation>
    <scope>NUCLEOTIDE SEQUENCE [LARGE SCALE GENOMIC DNA]</scope>
    <source>
        <strain evidence="3">DSM 46732</strain>
    </source>
</reference>
<dbReference type="Pfam" id="PF14015">
    <property type="entry name" value="DUF4231"/>
    <property type="match status" value="1"/>
</dbReference>
<evidence type="ECO:0008006" key="4">
    <source>
        <dbReference type="Google" id="ProtNLM"/>
    </source>
</evidence>
<dbReference type="Proteomes" id="UP000199497">
    <property type="component" value="Unassembled WGS sequence"/>
</dbReference>
<dbReference type="AlphaFoldDB" id="A0A1H0WXC9"/>
<keyword evidence="3" id="KW-1185">Reference proteome</keyword>
<accession>A0A1H0WXC9</accession>
<gene>
    <name evidence="2" type="ORF">SAMN04487905_11761</name>
</gene>
<protein>
    <recommendedName>
        <fullName evidence="4">DUF4231 domain-containing protein</fullName>
    </recommendedName>
</protein>
<keyword evidence="1" id="KW-0472">Membrane</keyword>
<feature type="transmembrane region" description="Helical" evidence="1">
    <location>
        <begin position="45"/>
        <end position="67"/>
    </location>
</feature>
<organism evidence="2 3">
    <name type="scientific">Actinopolyspora xinjiangensis</name>
    <dbReference type="NCBI Taxonomy" id="405564"/>
    <lineage>
        <taxon>Bacteria</taxon>
        <taxon>Bacillati</taxon>
        <taxon>Actinomycetota</taxon>
        <taxon>Actinomycetes</taxon>
        <taxon>Actinopolysporales</taxon>
        <taxon>Actinopolysporaceae</taxon>
        <taxon>Actinopolyspora</taxon>
    </lineage>
</organism>
<feature type="transmembrane region" description="Helical" evidence="1">
    <location>
        <begin position="73"/>
        <end position="95"/>
    </location>
</feature>
<keyword evidence="1" id="KW-0812">Transmembrane</keyword>
<evidence type="ECO:0000313" key="2">
    <source>
        <dbReference type="EMBL" id="SDP95361.1"/>
    </source>
</evidence>
<feature type="transmembrane region" description="Helical" evidence="1">
    <location>
        <begin position="159"/>
        <end position="181"/>
    </location>
</feature>
<dbReference type="EMBL" id="FNJR01000017">
    <property type="protein sequence ID" value="SDP95361.1"/>
    <property type="molecule type" value="Genomic_DNA"/>
</dbReference>
<evidence type="ECO:0000313" key="3">
    <source>
        <dbReference type="Proteomes" id="UP000199497"/>
    </source>
</evidence>
<sequence length="277" mass="30540">MSSTEVSTGIVGGGVLSAESDPDDVARRIADLSEQVHRALLLRRLLTVWALPVNVALIALVVGYFAMRGGSGWQLVTLVSVIPTISVVGSGFLLYRQYFKVRDMAIELRELNQARREQSLDDVGSGGDLLAAHKRYRAQLPDAIRAYRRQARRYRRAHNGLQVVVISGAIVTSVIAAISVTTADVRWIAVGMSLLVALTAALSGYAKYRERGLNLQRTADALEREYHSVELRVGKYRRFDSEQAAYAEFAHEAEVLLDEHAKRQQQVGPAMLPDALV</sequence>
<name>A0A1H0WXC9_9ACTN</name>
<evidence type="ECO:0000256" key="1">
    <source>
        <dbReference type="SAM" id="Phobius"/>
    </source>
</evidence>
<feature type="transmembrane region" description="Helical" evidence="1">
    <location>
        <begin position="187"/>
        <end position="206"/>
    </location>
</feature>
<proteinExistence type="predicted"/>
<dbReference type="RefSeq" id="WP_244515822.1">
    <property type="nucleotide sequence ID" value="NZ_FNJR01000017.1"/>
</dbReference>
<dbReference type="NCBIfam" id="NF033634">
    <property type="entry name" value="SLATT_1"/>
    <property type="match status" value="1"/>
</dbReference>
<dbReference type="InterPro" id="IPR025325">
    <property type="entry name" value="DUF4231"/>
</dbReference>
<keyword evidence="1" id="KW-1133">Transmembrane helix</keyword>